<dbReference type="AlphaFoldDB" id="A0A7S9DX50"/>
<comment type="similarity">
    <text evidence="2 10">Belongs to the GSP M family.</text>
</comment>
<evidence type="ECO:0000313" key="12">
    <source>
        <dbReference type="EMBL" id="QPG05576.1"/>
    </source>
</evidence>
<evidence type="ECO:0000256" key="2">
    <source>
        <dbReference type="ARBA" id="ARBA00010637"/>
    </source>
</evidence>
<dbReference type="Gene3D" id="3.30.1360.100">
    <property type="entry name" value="General secretion pathway protein M, EpsM"/>
    <property type="match status" value="1"/>
</dbReference>
<dbReference type="GO" id="GO:0015627">
    <property type="term" value="C:type II protein secretion system complex"/>
    <property type="evidence" value="ECO:0007669"/>
    <property type="project" value="InterPro"/>
</dbReference>
<gene>
    <name evidence="12" type="ORF">IT774_16055</name>
</gene>
<keyword evidence="8 11" id="KW-1133">Transmembrane helix</keyword>
<dbReference type="InterPro" id="IPR023229">
    <property type="entry name" value="T2SS_M_periplasmic_sf"/>
</dbReference>
<evidence type="ECO:0000256" key="8">
    <source>
        <dbReference type="ARBA" id="ARBA00022989"/>
    </source>
</evidence>
<keyword evidence="4 10" id="KW-1003">Cell membrane</keyword>
<evidence type="ECO:0000256" key="6">
    <source>
        <dbReference type="ARBA" id="ARBA00022692"/>
    </source>
</evidence>
<dbReference type="PIRSF" id="PIRSF006291">
    <property type="entry name" value="GspM"/>
    <property type="match status" value="1"/>
</dbReference>
<dbReference type="Pfam" id="PF04612">
    <property type="entry name" value="T2SSM"/>
    <property type="match status" value="1"/>
</dbReference>
<organism evidence="12 13">
    <name type="scientific">Salinimonas marina</name>
    <dbReference type="NCBI Taxonomy" id="2785918"/>
    <lineage>
        <taxon>Bacteria</taxon>
        <taxon>Pseudomonadati</taxon>
        <taxon>Pseudomonadota</taxon>
        <taxon>Gammaproteobacteria</taxon>
        <taxon>Alteromonadales</taxon>
        <taxon>Alteromonadaceae</taxon>
        <taxon>Alteromonas/Salinimonas group</taxon>
        <taxon>Salinimonas</taxon>
    </lineage>
</organism>
<dbReference type="RefSeq" id="WP_195810662.1">
    <property type="nucleotide sequence ID" value="NZ_CP064795.1"/>
</dbReference>
<dbReference type="Proteomes" id="UP000595095">
    <property type="component" value="Chromosome"/>
</dbReference>
<keyword evidence="5 10" id="KW-0997">Cell inner membrane</keyword>
<protein>
    <recommendedName>
        <fullName evidence="10">Type II secretion system protein M</fullName>
        <shortName evidence="10">T2SS protein M</shortName>
    </recommendedName>
    <alternativeName>
        <fullName evidence="10">General secretion pathway protein M</fullName>
    </alternativeName>
</protein>
<evidence type="ECO:0000256" key="4">
    <source>
        <dbReference type="ARBA" id="ARBA00022475"/>
    </source>
</evidence>
<comment type="subcellular location">
    <subcellularLocation>
        <location evidence="1">Cell inner membrane</location>
        <topology evidence="1">Single-pass membrane protein</topology>
    </subcellularLocation>
</comment>
<evidence type="ECO:0000256" key="1">
    <source>
        <dbReference type="ARBA" id="ARBA00004377"/>
    </source>
</evidence>
<dbReference type="GO" id="GO:0015628">
    <property type="term" value="P:protein secretion by the type II secretion system"/>
    <property type="evidence" value="ECO:0007669"/>
    <property type="project" value="InterPro"/>
</dbReference>
<evidence type="ECO:0000256" key="5">
    <source>
        <dbReference type="ARBA" id="ARBA00022519"/>
    </source>
</evidence>
<name>A0A7S9DX50_9ALTE</name>
<evidence type="ECO:0000256" key="3">
    <source>
        <dbReference type="ARBA" id="ARBA00022448"/>
    </source>
</evidence>
<keyword evidence="7 10" id="KW-0653">Protein transport</keyword>
<proteinExistence type="inferred from homology"/>
<keyword evidence="3 10" id="KW-0813">Transport</keyword>
<dbReference type="GO" id="GO:0005886">
    <property type="term" value="C:plasma membrane"/>
    <property type="evidence" value="ECO:0007669"/>
    <property type="project" value="UniProtKB-SubCell"/>
</dbReference>
<dbReference type="InterPro" id="IPR007690">
    <property type="entry name" value="T2SS_GspM"/>
</dbReference>
<comment type="function">
    <text evidence="10">Inner membrane component of the type II secretion system required for the energy-dependent secretion of extracellular factors such as proteases and toxins from the periplasm.</text>
</comment>
<feature type="transmembrane region" description="Helical" evidence="11">
    <location>
        <begin position="20"/>
        <end position="39"/>
    </location>
</feature>
<evidence type="ECO:0000256" key="9">
    <source>
        <dbReference type="ARBA" id="ARBA00023136"/>
    </source>
</evidence>
<evidence type="ECO:0000313" key="13">
    <source>
        <dbReference type="Proteomes" id="UP000595095"/>
    </source>
</evidence>
<evidence type="ECO:0000256" key="10">
    <source>
        <dbReference type="PIRNR" id="PIRNR006291"/>
    </source>
</evidence>
<dbReference type="EMBL" id="CP064795">
    <property type="protein sequence ID" value="QPG05576.1"/>
    <property type="molecule type" value="Genomic_DNA"/>
</dbReference>
<accession>A0A7S9DX50</accession>
<reference evidence="12 13" key="1">
    <citation type="submission" date="2020-11" db="EMBL/GenBank/DDBJ databases">
        <title>Complete genome sequence for Salinimonas sp. strain G2-b.</title>
        <authorList>
            <person name="Park S.-J."/>
        </authorList>
    </citation>
    <scope>NUCLEOTIDE SEQUENCE [LARGE SCALE GENOMIC DNA]</scope>
    <source>
        <strain evidence="12 13">G2-b</strain>
    </source>
</reference>
<dbReference type="SUPFAM" id="SSF103054">
    <property type="entry name" value="General secretion pathway protein M, EpsM"/>
    <property type="match status" value="1"/>
</dbReference>
<keyword evidence="13" id="KW-1185">Reference proteome</keyword>
<keyword evidence="6 11" id="KW-0812">Transmembrane</keyword>
<evidence type="ECO:0000256" key="7">
    <source>
        <dbReference type="ARBA" id="ARBA00022927"/>
    </source>
</evidence>
<dbReference type="KEGG" id="smaa:IT774_16055"/>
<keyword evidence="9 10" id="KW-0472">Membrane</keyword>
<sequence length="159" mass="17791">MNMLKQKYQALSEREQRLLLVAAVAIGIAIFYFGAWAPLSNGVEAARSQQQSQQQLLNWVEDKARQARRLRQSSSVGSGFSGSLTQAVNQSTARYNIPVSRLQPQDDELQVWVDEAAFDEVLEWLKALEQMGIVILQVDITEAGTPGMIKIRRLQLGMS</sequence>
<evidence type="ECO:0000256" key="11">
    <source>
        <dbReference type="SAM" id="Phobius"/>
    </source>
</evidence>